<comment type="caution">
    <text evidence="7">The sequence shown here is derived from an EMBL/GenBank/DDBJ whole genome shotgun (WGS) entry which is preliminary data.</text>
</comment>
<feature type="chain" id="PRO_5046231341" evidence="5">
    <location>
        <begin position="21"/>
        <end position="846"/>
    </location>
</feature>
<evidence type="ECO:0000256" key="5">
    <source>
        <dbReference type="SAM" id="SignalP"/>
    </source>
</evidence>
<dbReference type="Proteomes" id="UP001165541">
    <property type="component" value="Unassembled WGS sequence"/>
</dbReference>
<evidence type="ECO:0000256" key="1">
    <source>
        <dbReference type="ARBA" id="ARBA00022723"/>
    </source>
</evidence>
<evidence type="ECO:0000256" key="2">
    <source>
        <dbReference type="ARBA" id="ARBA00022729"/>
    </source>
</evidence>
<dbReference type="Pfam" id="PF07250">
    <property type="entry name" value="Glyoxal_oxid_N"/>
    <property type="match status" value="1"/>
</dbReference>
<gene>
    <name evidence="7" type="ORF">M8A51_18575</name>
</gene>
<dbReference type="InterPro" id="IPR008979">
    <property type="entry name" value="Galactose-bd-like_sf"/>
</dbReference>
<keyword evidence="2 5" id="KW-0732">Signal</keyword>
<dbReference type="Pfam" id="PF09118">
    <property type="entry name" value="GO-like_E_set"/>
    <property type="match status" value="1"/>
</dbReference>
<dbReference type="Gene3D" id="2.60.120.260">
    <property type="entry name" value="Galactose-binding domain-like"/>
    <property type="match status" value="2"/>
</dbReference>
<evidence type="ECO:0000259" key="6">
    <source>
        <dbReference type="SMART" id="SM00607"/>
    </source>
</evidence>
<keyword evidence="8" id="KW-1185">Reference proteome</keyword>
<feature type="domain" description="Fucolectin tachylectin-4 pentraxin-1" evidence="6">
    <location>
        <begin position="699"/>
        <end position="845"/>
    </location>
</feature>
<protein>
    <submittedName>
        <fullName evidence="7">DUF1929 domain-containing protein</fullName>
    </submittedName>
</protein>
<dbReference type="EMBL" id="JAMKFE010000012">
    <property type="protein sequence ID" value="MCM5681536.1"/>
    <property type="molecule type" value="Genomic_DNA"/>
</dbReference>
<proteinExistence type="predicted"/>
<dbReference type="RefSeq" id="WP_251780015.1">
    <property type="nucleotide sequence ID" value="NZ_JAMKFE010000012.1"/>
</dbReference>
<dbReference type="InterPro" id="IPR014756">
    <property type="entry name" value="Ig_E-set"/>
</dbReference>
<sequence>MPGPLSVCRLRLVASGLAIAVLASCGGAASEPEQHTAVAPPAATEQAAAARSVADIPVDDLQPAPDAHRVGMWTPLANWPLLAIHANVLPDGKVLSWGSSLSESEGAKALQFAQWDPSFGLQGTAHEVFPSPAAIDSFCSASTIGVDGLVLIVGGNTFWKTAQWDPERSLLVARASQMHQPRWYGSLVRLPDDRVVVVGGNNIERPPAAYGDTPEIFSAAEGWRPLLGARSPEAFGAVDGRWFYPRAFLAPDGRVFGISNDLMWRLDTSGAGQLEVLGTAPHRLGVTGTAVMFRPGRILLAGGGTATIHSGSASAGAAVVDLRGDLPQGRPVAPMKHARNHLNSVLLPDGKVLVTGGTRYGNAGDTAVYAAESWDPDTEQWTELAPAAEIRVYHSVSLLLPSGAVLNAGGGAPGPVFAKNAQVYFPPYFFKQQADGTVTWADRPAIRQASAYAGYGPGADSTIRMADWRRIRSVALVSLAAVTHGHSTDLRYVPVPFWQKGNRLRLRFSEFGPAQVPPGHYQLHVVDDQGVPSAAAIVEFRSGAGNVAAEGTASQSSEVWPAQRALDGVLNSYASTEDWQHDPWWRLDFPSSRPVAGVMLFSRQEQTCSSGEDCPGDLRDVTVSLLDDAGVAVWSSELLNPQNALQSPGRLNVDVRHAAGTAVRARSIVVSRRSDVPAPETDETGHALSLAEVEVREGPVNLALRRPARHTGTLYGMYAGLAVDGNYAGELGSKRLSLTVRAYQPWWEVDLRAVRQIDSIRLWGRIDTCCAAQLDFYVLVSDTPFPTVSLADELARPGVRSYHVPSLERRRAVDIAMAAGQTGRYVRVWLNGENSLALAEVEVFGR</sequence>
<dbReference type="Gene3D" id="2.60.40.10">
    <property type="entry name" value="Immunoglobulins"/>
    <property type="match status" value="1"/>
</dbReference>
<dbReference type="Pfam" id="PF22633">
    <property type="entry name" value="F5_F8_type_C_2"/>
    <property type="match status" value="1"/>
</dbReference>
<feature type="signal peptide" evidence="5">
    <location>
        <begin position="1"/>
        <end position="20"/>
    </location>
</feature>
<dbReference type="SUPFAM" id="SSF49785">
    <property type="entry name" value="Galactose-binding domain-like"/>
    <property type="match status" value="2"/>
</dbReference>
<reference evidence="7" key="1">
    <citation type="submission" date="2022-05" db="EMBL/GenBank/DDBJ databases">
        <title>Schlegelella sp. nov., isolated from mangrove soil.</title>
        <authorList>
            <person name="Liu Y."/>
            <person name="Ge X."/>
            <person name="Liu W."/>
        </authorList>
    </citation>
    <scope>NUCLEOTIDE SEQUENCE</scope>
    <source>
        <strain evidence="7">S2-27</strain>
    </source>
</reference>
<dbReference type="Gene3D" id="2.130.10.80">
    <property type="entry name" value="Galactose oxidase/kelch, beta-propeller"/>
    <property type="match status" value="1"/>
</dbReference>
<keyword evidence="1" id="KW-0479">Metal-binding</keyword>
<evidence type="ECO:0000313" key="8">
    <source>
        <dbReference type="Proteomes" id="UP001165541"/>
    </source>
</evidence>
<accession>A0ABT0YS21</accession>
<dbReference type="InterPro" id="IPR011043">
    <property type="entry name" value="Gal_Oxase/kelch_b-propeller"/>
</dbReference>
<dbReference type="PANTHER" id="PTHR32208:SF21">
    <property type="entry name" value="LOW QUALITY PROTEIN: ALDEHYDE OXIDASE GLOX-LIKE"/>
    <property type="match status" value="1"/>
</dbReference>
<dbReference type="InterPro" id="IPR037293">
    <property type="entry name" value="Gal_Oxidase_central_sf"/>
</dbReference>
<keyword evidence="3" id="KW-0106">Calcium</keyword>
<dbReference type="InterPro" id="IPR006585">
    <property type="entry name" value="FTP1"/>
</dbReference>
<organism evidence="7 8">
    <name type="scientific">Caldimonas mangrovi</name>
    <dbReference type="NCBI Taxonomy" id="2944811"/>
    <lineage>
        <taxon>Bacteria</taxon>
        <taxon>Pseudomonadati</taxon>
        <taxon>Pseudomonadota</taxon>
        <taxon>Betaproteobacteria</taxon>
        <taxon>Burkholderiales</taxon>
        <taxon>Sphaerotilaceae</taxon>
        <taxon>Caldimonas</taxon>
    </lineage>
</organism>
<dbReference type="PANTHER" id="PTHR32208">
    <property type="entry name" value="SECRETED PROTEIN-RELATED"/>
    <property type="match status" value="1"/>
</dbReference>
<dbReference type="InterPro" id="IPR009880">
    <property type="entry name" value="Glyoxal_oxidase_N"/>
</dbReference>
<evidence type="ECO:0000313" key="7">
    <source>
        <dbReference type="EMBL" id="MCM5681536.1"/>
    </source>
</evidence>
<dbReference type="InterPro" id="IPR013783">
    <property type="entry name" value="Ig-like_fold"/>
</dbReference>
<name>A0ABT0YS21_9BURK</name>
<dbReference type="InterPro" id="IPR015202">
    <property type="entry name" value="GO-like_E_set"/>
</dbReference>
<dbReference type="SUPFAM" id="SSF50965">
    <property type="entry name" value="Galactose oxidase, central domain"/>
    <property type="match status" value="1"/>
</dbReference>
<evidence type="ECO:0000256" key="4">
    <source>
        <dbReference type="ARBA" id="ARBA00023157"/>
    </source>
</evidence>
<dbReference type="SMART" id="SM00607">
    <property type="entry name" value="FTP"/>
    <property type="match status" value="1"/>
</dbReference>
<dbReference type="CDD" id="cd02851">
    <property type="entry name" value="E_set_GO_C"/>
    <property type="match status" value="1"/>
</dbReference>
<evidence type="ECO:0000256" key="3">
    <source>
        <dbReference type="ARBA" id="ARBA00022837"/>
    </source>
</evidence>
<dbReference type="SUPFAM" id="SSF81296">
    <property type="entry name" value="E set domains"/>
    <property type="match status" value="1"/>
</dbReference>
<keyword evidence="4" id="KW-1015">Disulfide bond</keyword>